<sequence>MVLKRGDSAATQFKAYIQLTKSAHKQFKKICKKVTSDEMDCKVVKLLAEARLITTLLLESTSCLLTKQIETPKWSLIYKNSQKGKVVCKEREQLQALECSIREIESGAEFLFRRLIQSRVSLLNILSA</sequence>
<dbReference type="Pfam" id="PF03087">
    <property type="entry name" value="BPS1"/>
    <property type="match status" value="1"/>
</dbReference>
<dbReference type="PANTHER" id="PTHR33070:SF106">
    <property type="entry name" value="OS08G0553750 PROTEIN"/>
    <property type="match status" value="1"/>
</dbReference>
<reference evidence="1" key="2">
    <citation type="submission" date="2021-12" db="EMBL/GenBank/DDBJ databases">
        <title>Resequencing data analysis of finger millet.</title>
        <authorList>
            <person name="Hatakeyama M."/>
            <person name="Aluri S."/>
            <person name="Balachadran M.T."/>
            <person name="Sivarajan S.R."/>
            <person name="Poveda L."/>
            <person name="Shimizu-Inatsugi R."/>
            <person name="Schlapbach R."/>
            <person name="Sreeman S.M."/>
            <person name="Shimizu K.K."/>
        </authorList>
    </citation>
    <scope>NUCLEOTIDE SEQUENCE</scope>
</reference>
<organism evidence="1 2">
    <name type="scientific">Eleusine coracana subsp. coracana</name>
    <dbReference type="NCBI Taxonomy" id="191504"/>
    <lineage>
        <taxon>Eukaryota</taxon>
        <taxon>Viridiplantae</taxon>
        <taxon>Streptophyta</taxon>
        <taxon>Embryophyta</taxon>
        <taxon>Tracheophyta</taxon>
        <taxon>Spermatophyta</taxon>
        <taxon>Magnoliopsida</taxon>
        <taxon>Liliopsida</taxon>
        <taxon>Poales</taxon>
        <taxon>Poaceae</taxon>
        <taxon>PACMAD clade</taxon>
        <taxon>Chloridoideae</taxon>
        <taxon>Cynodonteae</taxon>
        <taxon>Eleusininae</taxon>
        <taxon>Eleusine</taxon>
    </lineage>
</organism>
<gene>
    <name evidence="1" type="primary">ga10473</name>
    <name evidence="1" type="ORF">PR202_ga10473</name>
</gene>
<dbReference type="AlphaFoldDB" id="A0AAV5C6R8"/>
<proteinExistence type="predicted"/>
<protein>
    <submittedName>
        <fullName evidence="1">Uncharacterized protein</fullName>
    </submittedName>
</protein>
<comment type="caution">
    <text evidence="1">The sequence shown here is derived from an EMBL/GenBank/DDBJ whole genome shotgun (WGS) entry which is preliminary data.</text>
</comment>
<keyword evidence="2" id="KW-1185">Reference proteome</keyword>
<dbReference type="EMBL" id="BQKI01000004">
    <property type="protein sequence ID" value="GJM93881.1"/>
    <property type="molecule type" value="Genomic_DNA"/>
</dbReference>
<reference evidence="1" key="1">
    <citation type="journal article" date="2018" name="DNA Res.">
        <title>Multiple hybrid de novo genome assembly of finger millet, an orphan allotetraploid crop.</title>
        <authorList>
            <person name="Hatakeyama M."/>
            <person name="Aluri S."/>
            <person name="Balachadran M.T."/>
            <person name="Sivarajan S.R."/>
            <person name="Patrignani A."/>
            <person name="Gruter S."/>
            <person name="Poveda L."/>
            <person name="Shimizu-Inatsugi R."/>
            <person name="Baeten J."/>
            <person name="Francoijs K.J."/>
            <person name="Nataraja K.N."/>
            <person name="Reddy Y.A.N."/>
            <person name="Phadnis S."/>
            <person name="Ravikumar R.L."/>
            <person name="Schlapbach R."/>
            <person name="Sreeman S.M."/>
            <person name="Shimizu K.K."/>
        </authorList>
    </citation>
    <scope>NUCLEOTIDE SEQUENCE</scope>
</reference>
<evidence type="ECO:0000313" key="2">
    <source>
        <dbReference type="Proteomes" id="UP001054889"/>
    </source>
</evidence>
<dbReference type="Proteomes" id="UP001054889">
    <property type="component" value="Unassembled WGS sequence"/>
</dbReference>
<dbReference type="InterPro" id="IPR004320">
    <property type="entry name" value="BPS1_pln"/>
</dbReference>
<accession>A0AAV5C6R8</accession>
<evidence type="ECO:0000313" key="1">
    <source>
        <dbReference type="EMBL" id="GJM93881.1"/>
    </source>
</evidence>
<name>A0AAV5C6R8_ELECO</name>
<dbReference type="PANTHER" id="PTHR33070">
    <property type="entry name" value="OS06G0725500 PROTEIN"/>
    <property type="match status" value="1"/>
</dbReference>
<dbReference type="GO" id="GO:0048364">
    <property type="term" value="P:root development"/>
    <property type="evidence" value="ECO:0007669"/>
    <property type="project" value="InterPro"/>
</dbReference>
<dbReference type="GO" id="GO:0048367">
    <property type="term" value="P:shoot system development"/>
    <property type="evidence" value="ECO:0007669"/>
    <property type="project" value="InterPro"/>
</dbReference>